<proteinExistence type="predicted"/>
<comment type="caution">
    <text evidence="3">The sequence shown here is derived from an EMBL/GenBank/DDBJ whole genome shotgun (WGS) entry which is preliminary data.</text>
</comment>
<feature type="compositionally biased region" description="Basic and acidic residues" evidence="1">
    <location>
        <begin position="11"/>
        <end position="34"/>
    </location>
</feature>
<accession>A0A178HHI6</accession>
<dbReference type="RefSeq" id="WP_064292132.1">
    <property type="nucleotide sequence ID" value="NZ_JASODP010000008.1"/>
</dbReference>
<dbReference type="EMBL" id="QMHM01000009">
    <property type="protein sequence ID" value="RAV79111.1"/>
    <property type="molecule type" value="Genomic_DNA"/>
</dbReference>
<dbReference type="Proteomes" id="UP000251923">
    <property type="component" value="Unassembled WGS sequence"/>
</dbReference>
<feature type="transmembrane region" description="Helical" evidence="2">
    <location>
        <begin position="39"/>
        <end position="60"/>
    </location>
</feature>
<dbReference type="AlphaFoldDB" id="A0A178HHI6"/>
<evidence type="ECO:0000256" key="2">
    <source>
        <dbReference type="SAM" id="Phobius"/>
    </source>
</evidence>
<keyword evidence="2" id="KW-0472">Membrane</keyword>
<evidence type="ECO:0000256" key="1">
    <source>
        <dbReference type="SAM" id="MobiDB-lite"/>
    </source>
</evidence>
<evidence type="ECO:0000313" key="4">
    <source>
        <dbReference type="Proteomes" id="UP000251923"/>
    </source>
</evidence>
<dbReference type="GeneID" id="86971331"/>
<evidence type="ECO:0000313" key="3">
    <source>
        <dbReference type="EMBL" id="RAV79111.1"/>
    </source>
</evidence>
<sequence>MKNNKGNYVDQEIKKMVKDQRTEKEPKKENDDKTTMSKLPYLIGIFMVISILVSLLLRLISIF</sequence>
<gene>
    <name evidence="3" type="ORF">DBT54_05685</name>
</gene>
<feature type="region of interest" description="Disordered" evidence="1">
    <location>
        <begin position="1"/>
        <end position="34"/>
    </location>
</feature>
<keyword evidence="2" id="KW-1133">Transmembrane helix</keyword>
<keyword evidence="2" id="KW-0812">Transmembrane</keyword>
<protein>
    <submittedName>
        <fullName evidence="3">Uncharacterized protein</fullName>
    </submittedName>
</protein>
<organism evidence="3 4">
    <name type="scientific">Aerococcus urinae</name>
    <dbReference type="NCBI Taxonomy" id="1376"/>
    <lineage>
        <taxon>Bacteria</taxon>
        <taxon>Bacillati</taxon>
        <taxon>Bacillota</taxon>
        <taxon>Bacilli</taxon>
        <taxon>Lactobacillales</taxon>
        <taxon>Aerococcaceae</taxon>
        <taxon>Aerococcus</taxon>
    </lineage>
</organism>
<name>A0A178HHI6_9LACT</name>
<reference evidence="3 4" key="1">
    <citation type="submission" date="2018-04" db="EMBL/GenBank/DDBJ databases">
        <title>Aerococcus urinae genomes.</title>
        <authorList>
            <person name="Hilt E."/>
            <person name="Gilbert N.M."/>
            <person name="Thomas-White K."/>
            <person name="Putonti C."/>
            <person name="Lewis A.L."/>
            <person name="Visck K.L."/>
            <person name="Wolfe A.J."/>
        </authorList>
    </citation>
    <scope>NUCLEOTIDE SEQUENCE [LARGE SCALE GENOMIC DNA]</scope>
    <source>
        <strain evidence="3 4">UMB7480</strain>
    </source>
</reference>